<feature type="region of interest" description="Disordered" evidence="1">
    <location>
        <begin position="114"/>
        <end position="168"/>
    </location>
</feature>
<evidence type="ECO:0008006" key="4">
    <source>
        <dbReference type="Google" id="ProtNLM"/>
    </source>
</evidence>
<organism evidence="2 3">
    <name type="scientific">Kwoniella europaea PYCC6329</name>
    <dbReference type="NCBI Taxonomy" id="1423913"/>
    <lineage>
        <taxon>Eukaryota</taxon>
        <taxon>Fungi</taxon>
        <taxon>Dikarya</taxon>
        <taxon>Basidiomycota</taxon>
        <taxon>Agaricomycotina</taxon>
        <taxon>Tremellomycetes</taxon>
        <taxon>Tremellales</taxon>
        <taxon>Cryptococcaceae</taxon>
        <taxon>Kwoniella</taxon>
    </lineage>
</organism>
<name>A0AAX4KQ71_9TREE</name>
<dbReference type="KEGG" id="ker:91105021"/>
<dbReference type="EMBL" id="CP144089">
    <property type="protein sequence ID" value="WWD08109.1"/>
    <property type="molecule type" value="Genomic_DNA"/>
</dbReference>
<evidence type="ECO:0000313" key="2">
    <source>
        <dbReference type="EMBL" id="WWD08109.1"/>
    </source>
</evidence>
<keyword evidence="3" id="KW-1185">Reference proteome</keyword>
<dbReference type="AlphaFoldDB" id="A0AAX4KQ71"/>
<dbReference type="RefSeq" id="XP_066086076.1">
    <property type="nucleotide sequence ID" value="XM_066229979.1"/>
</dbReference>
<gene>
    <name evidence="2" type="ORF">V865_006220</name>
</gene>
<feature type="compositionally biased region" description="Polar residues" evidence="1">
    <location>
        <begin position="126"/>
        <end position="151"/>
    </location>
</feature>
<evidence type="ECO:0000313" key="3">
    <source>
        <dbReference type="Proteomes" id="UP001358614"/>
    </source>
</evidence>
<reference evidence="2 3" key="1">
    <citation type="submission" date="2024-01" db="EMBL/GenBank/DDBJ databases">
        <title>Comparative genomics of Cryptococcus and Kwoniella reveals pathogenesis evolution and contrasting modes of karyotype evolution via chromosome fusion or intercentromeric recombination.</title>
        <authorList>
            <person name="Coelho M.A."/>
            <person name="David-Palma M."/>
            <person name="Shea T."/>
            <person name="Bowers K."/>
            <person name="McGinley-Smith S."/>
            <person name="Mohammad A.W."/>
            <person name="Gnirke A."/>
            <person name="Yurkov A.M."/>
            <person name="Nowrousian M."/>
            <person name="Sun S."/>
            <person name="Cuomo C.A."/>
            <person name="Heitman J."/>
        </authorList>
    </citation>
    <scope>NUCLEOTIDE SEQUENCE [LARGE SCALE GENOMIC DNA]</scope>
    <source>
        <strain evidence="2 3">PYCC6329</strain>
    </source>
</reference>
<evidence type="ECO:0000256" key="1">
    <source>
        <dbReference type="SAM" id="MobiDB-lite"/>
    </source>
</evidence>
<accession>A0AAX4KQ71</accession>
<dbReference type="GeneID" id="91105021"/>
<dbReference type="Proteomes" id="UP001358614">
    <property type="component" value="Chromosome 1"/>
</dbReference>
<protein>
    <recommendedName>
        <fullName evidence="4">Succinate dehydrogenase assembly factor 3, mitochondrial</fullName>
    </recommendedName>
</protein>
<proteinExistence type="predicted"/>
<sequence>MSFLTRRYSSGLNSPTPFVHPESINWKDLEAQEIYKRSLAQAQCELSKYLAPGGTPLPGSPGTFDMSHLRLEDRDSYPGDGSFLEKWDIFLASVRDRGTPVAILSYDSNTPPHQITNFDRPVSPLKLNSTAGVTESSTQTNSKNSDLNTAPPQAGLRDQEKGSTNAIPPVTISDMISRWQIEK</sequence>